<feature type="active site" description="Charge relay system" evidence="1">
    <location>
        <position position="272"/>
    </location>
</feature>
<feature type="binding site" evidence="2">
    <location>
        <position position="93"/>
    </location>
    <ligand>
        <name>substrate</name>
    </ligand>
</feature>
<dbReference type="EC" id="3.1.1.41" evidence="4"/>
<dbReference type="GeneID" id="78454202"/>
<feature type="domain" description="Acetyl xylan esterase" evidence="3">
    <location>
        <begin position="5"/>
        <end position="318"/>
    </location>
</feature>
<dbReference type="GO" id="GO:0005976">
    <property type="term" value="P:polysaccharide metabolic process"/>
    <property type="evidence" value="ECO:0007669"/>
    <property type="project" value="TreeGrafter"/>
</dbReference>
<feature type="active site" description="Charge relay system" evidence="1">
    <location>
        <position position="301"/>
    </location>
</feature>
<dbReference type="InterPro" id="IPR029058">
    <property type="entry name" value="AB_hydrolase_fold"/>
</dbReference>
<dbReference type="PANTHER" id="PTHR40111:SF1">
    <property type="entry name" value="CEPHALOSPORIN-C DEACETYLASE"/>
    <property type="match status" value="1"/>
</dbReference>
<evidence type="ECO:0000259" key="3">
    <source>
        <dbReference type="Pfam" id="PF05448"/>
    </source>
</evidence>
<dbReference type="Proteomes" id="UP000249008">
    <property type="component" value="Chromosome 1"/>
</dbReference>
<dbReference type="Pfam" id="PF05448">
    <property type="entry name" value="AXE1"/>
    <property type="match status" value="1"/>
</dbReference>
<dbReference type="GO" id="GO:0047739">
    <property type="term" value="F:cephalosporin-C deacetylase activity"/>
    <property type="evidence" value="ECO:0007669"/>
    <property type="project" value="UniProtKB-EC"/>
</dbReference>
<dbReference type="InterPro" id="IPR039069">
    <property type="entry name" value="CE7"/>
</dbReference>
<evidence type="ECO:0000313" key="5">
    <source>
        <dbReference type="Proteomes" id="UP000249008"/>
    </source>
</evidence>
<dbReference type="KEGG" id="ful:C4N20_05240"/>
<feature type="active site" description="Nucleophile" evidence="1">
    <location>
        <position position="183"/>
    </location>
</feature>
<name>A0AAX2JEI7_9FUSO</name>
<sequence length="322" mass="37344">MPLSVDMPLEQLKKYHGSSKRPENFDEYWSDILKKRKKLPVNVRIEKNEFETPFCKCYDMFFQGEEEAIIHVKVLKPKNILGKIPGIIEFHGYGGCSKDWTYKLPYVACGIAVFSMECRGQMGDSTDSFGAENHFRNCNLIRGVMKPEDLYYKKVFLDALTLADIVMEFDYIDTEKIGAMGYSQGGGIALALAALNKNIRKVFAVYPFLSDYKRCWNMDTGAAYEEIKDYFRQRDPQHKREEEFFNNLGYIDIQNMAHWIKADVVMTTGLMDKVCPPSTQFAVYNKLLCRKKHLIFPEYGHEDMLNGLQDENIKWAMELLND</sequence>
<protein>
    <submittedName>
        <fullName evidence="4">Cephalosporin C deacetylase</fullName>
        <ecNumber evidence="4">3.1.1.41</ecNumber>
    </submittedName>
</protein>
<evidence type="ECO:0000256" key="1">
    <source>
        <dbReference type="PIRSR" id="PIRSR639069-1"/>
    </source>
</evidence>
<evidence type="ECO:0000256" key="2">
    <source>
        <dbReference type="PIRSR" id="PIRSR639069-2"/>
    </source>
</evidence>
<dbReference type="InterPro" id="IPR008391">
    <property type="entry name" value="AXE1_dom"/>
</dbReference>
<organism evidence="4 5">
    <name type="scientific">Fusobacterium ulcerans</name>
    <dbReference type="NCBI Taxonomy" id="861"/>
    <lineage>
        <taxon>Bacteria</taxon>
        <taxon>Fusobacteriati</taxon>
        <taxon>Fusobacteriota</taxon>
        <taxon>Fusobacteriia</taxon>
        <taxon>Fusobacteriales</taxon>
        <taxon>Fusobacteriaceae</taxon>
        <taxon>Fusobacterium</taxon>
    </lineage>
</organism>
<proteinExistence type="predicted"/>
<evidence type="ECO:0000313" key="4">
    <source>
        <dbReference type="EMBL" id="SQJ13788.1"/>
    </source>
</evidence>
<dbReference type="SUPFAM" id="SSF53474">
    <property type="entry name" value="alpha/beta-Hydrolases"/>
    <property type="match status" value="1"/>
</dbReference>
<dbReference type="Gene3D" id="3.40.50.1820">
    <property type="entry name" value="alpha/beta hydrolase"/>
    <property type="match status" value="1"/>
</dbReference>
<accession>A0AAX2JEI7</accession>
<dbReference type="EMBL" id="LS483487">
    <property type="protein sequence ID" value="SQJ13788.1"/>
    <property type="molecule type" value="Genomic_DNA"/>
</dbReference>
<gene>
    <name evidence="4" type="primary">cah</name>
    <name evidence="4" type="ORF">NCTC12112_02934</name>
</gene>
<reference evidence="4 5" key="1">
    <citation type="submission" date="2018-06" db="EMBL/GenBank/DDBJ databases">
        <authorList>
            <consortium name="Pathogen Informatics"/>
            <person name="Doyle S."/>
        </authorList>
    </citation>
    <scope>NUCLEOTIDE SEQUENCE [LARGE SCALE GENOMIC DNA]</scope>
    <source>
        <strain evidence="4 5">NCTC12112</strain>
    </source>
</reference>
<keyword evidence="4" id="KW-0378">Hydrolase</keyword>
<dbReference type="AlphaFoldDB" id="A0AAX2JEI7"/>
<dbReference type="RefSeq" id="WP_005979650.1">
    <property type="nucleotide sequence ID" value="NZ_CABKNW010000004.1"/>
</dbReference>
<dbReference type="PANTHER" id="PTHR40111">
    <property type="entry name" value="CEPHALOSPORIN-C DEACETYLASE"/>
    <property type="match status" value="1"/>
</dbReference>